<evidence type="ECO:0000313" key="10">
    <source>
        <dbReference type="EMBL" id="CAE0498884.1"/>
    </source>
</evidence>
<proteinExistence type="predicted"/>
<name>A0A6S8LJF7_DUNTE</name>
<evidence type="ECO:0000256" key="4">
    <source>
        <dbReference type="ARBA" id="ARBA00022989"/>
    </source>
</evidence>
<dbReference type="GO" id="GO:0015179">
    <property type="term" value="F:L-amino acid transmembrane transporter activity"/>
    <property type="evidence" value="ECO:0007669"/>
    <property type="project" value="TreeGrafter"/>
</dbReference>
<sequence>MASIPIVLVEDSRRKDTKSHLLYSAVVTLSLGVLGSTVLPVPYAFSKLGVFGGCFTAALVGLANDLTCTWLIQAAAMTGRYTYEGLADFAGGPKAKVVTQVSLLLLLFGTVSGGMAFLADMGKSMAALCAQGLSEAQSRSTEVGAGLPSLMSWRSLIQRLQGDGRPVMVAVVVCVLYPLSLRRHIRALEKAATLGVGVVLVLVALIVTKAIASGMPAIRNGELPLGWGPGGLESMPEGFAILGFAFYMQPMLMPLLSEMPEGPEGAKISETAVHIVLWGVACGVYGSMGLFGAATYGAETASNIMLNDVLGSAPVYAGMALYISLLLYLCTGMVTSVHALRASVDVALMGEGAPFAWGRWVTETTILQAAALGVAYAFPSAAEKIFALTGCTAVCVVCYCVPVYIHLTLKSRLHKAALAAGMPVSPMLTRHMPHAACSTQQQPASQPHALLSGSDPKAPLLSPSLEKSTNGAAEKGAIEACGAATSQDEQAGGRHTGMLVTQPEVATHQPGSEGHLLQGIAYQCALSGQRSPASPGHVGDQHAGTDSGWEGTCRQEGILDPHSNGDLSIPLLPNHHRHTPPSTCLYDPHRALWWRLLTEWLMPVLVVAVGVGCSAAGLWVSIRDS</sequence>
<feature type="transmembrane region" description="Helical" evidence="7">
    <location>
        <begin position="238"/>
        <end position="256"/>
    </location>
</feature>
<keyword evidence="4 7" id="KW-1133">Transmembrane helix</keyword>
<dbReference type="Pfam" id="PF01490">
    <property type="entry name" value="Aa_trans"/>
    <property type="match status" value="1"/>
</dbReference>
<dbReference type="EMBL" id="HBIP01023312">
    <property type="protein sequence ID" value="CAE0498884.1"/>
    <property type="molecule type" value="Transcribed_RNA"/>
</dbReference>
<feature type="domain" description="Amino acid transporter transmembrane" evidence="8">
    <location>
        <begin position="24"/>
        <end position="416"/>
    </location>
</feature>
<feature type="transmembrane region" description="Helical" evidence="7">
    <location>
        <begin position="97"/>
        <end position="118"/>
    </location>
</feature>
<evidence type="ECO:0000256" key="2">
    <source>
        <dbReference type="ARBA" id="ARBA00022692"/>
    </source>
</evidence>
<reference evidence="10" key="1">
    <citation type="submission" date="2021-01" db="EMBL/GenBank/DDBJ databases">
        <authorList>
            <person name="Corre E."/>
            <person name="Pelletier E."/>
            <person name="Niang G."/>
            <person name="Scheremetjew M."/>
            <person name="Finn R."/>
            <person name="Kale V."/>
            <person name="Holt S."/>
            <person name="Cochrane G."/>
            <person name="Meng A."/>
            <person name="Brown T."/>
            <person name="Cohen L."/>
        </authorList>
    </citation>
    <scope>NUCLEOTIDE SEQUENCE</scope>
    <source>
        <strain evidence="10">CCMP1320</strain>
    </source>
</reference>
<feature type="transmembrane region" description="Helical" evidence="7">
    <location>
        <begin position="193"/>
        <end position="218"/>
    </location>
</feature>
<evidence type="ECO:0000256" key="6">
    <source>
        <dbReference type="SAM" id="MobiDB-lite"/>
    </source>
</evidence>
<comment type="subcellular location">
    <subcellularLocation>
        <location evidence="1">Membrane</location>
        <topology evidence="1">Multi-pass membrane protein</topology>
    </subcellularLocation>
</comment>
<keyword evidence="2 7" id="KW-0812">Transmembrane</keyword>
<feature type="region of interest" description="Disordered" evidence="6">
    <location>
        <begin position="435"/>
        <end position="473"/>
    </location>
</feature>
<dbReference type="GO" id="GO:0016020">
    <property type="term" value="C:membrane"/>
    <property type="evidence" value="ECO:0007669"/>
    <property type="project" value="UniProtKB-SubCell"/>
</dbReference>
<dbReference type="EMBL" id="HBIP01023308">
    <property type="protein sequence ID" value="CAE0498883.1"/>
    <property type="molecule type" value="Transcribed_RNA"/>
</dbReference>
<dbReference type="InterPro" id="IPR013057">
    <property type="entry name" value="AA_transpt_TM"/>
</dbReference>
<keyword evidence="3" id="KW-0029">Amino-acid transport</keyword>
<feature type="transmembrane region" description="Helical" evidence="7">
    <location>
        <begin position="385"/>
        <end position="405"/>
    </location>
</feature>
<dbReference type="PANTHER" id="PTHR22950">
    <property type="entry name" value="AMINO ACID TRANSPORTER"/>
    <property type="match status" value="1"/>
</dbReference>
<dbReference type="AlphaFoldDB" id="A0A6S8LJF7"/>
<evidence type="ECO:0000256" key="3">
    <source>
        <dbReference type="ARBA" id="ARBA00022970"/>
    </source>
</evidence>
<evidence type="ECO:0000259" key="8">
    <source>
        <dbReference type="Pfam" id="PF01490"/>
    </source>
</evidence>
<gene>
    <name evidence="9" type="ORF">DTER00134_LOCUS13956</name>
    <name evidence="10" type="ORF">DTER00134_LOCUS13957</name>
</gene>
<organism evidence="10">
    <name type="scientific">Dunaliella tertiolecta</name>
    <name type="common">Green alga</name>
    <dbReference type="NCBI Taxonomy" id="3047"/>
    <lineage>
        <taxon>Eukaryota</taxon>
        <taxon>Viridiplantae</taxon>
        <taxon>Chlorophyta</taxon>
        <taxon>core chlorophytes</taxon>
        <taxon>Chlorophyceae</taxon>
        <taxon>CS clade</taxon>
        <taxon>Chlamydomonadales</taxon>
        <taxon>Dunaliellaceae</taxon>
        <taxon>Dunaliella</taxon>
    </lineage>
</organism>
<feature type="transmembrane region" description="Helical" evidence="7">
    <location>
        <begin position="600"/>
        <end position="622"/>
    </location>
</feature>
<evidence type="ECO:0000256" key="7">
    <source>
        <dbReference type="SAM" id="Phobius"/>
    </source>
</evidence>
<protein>
    <recommendedName>
        <fullName evidence="8">Amino acid transporter transmembrane domain-containing protein</fullName>
    </recommendedName>
</protein>
<evidence type="ECO:0000256" key="5">
    <source>
        <dbReference type="ARBA" id="ARBA00023136"/>
    </source>
</evidence>
<feature type="transmembrane region" description="Helical" evidence="7">
    <location>
        <begin position="21"/>
        <end position="44"/>
    </location>
</feature>
<evidence type="ECO:0000256" key="1">
    <source>
        <dbReference type="ARBA" id="ARBA00004141"/>
    </source>
</evidence>
<keyword evidence="3" id="KW-0813">Transport</keyword>
<evidence type="ECO:0000313" key="9">
    <source>
        <dbReference type="EMBL" id="CAE0498883.1"/>
    </source>
</evidence>
<dbReference type="PANTHER" id="PTHR22950:SF702">
    <property type="entry name" value="AMINO ACID TRANSPORTER PROTEIN"/>
    <property type="match status" value="1"/>
</dbReference>
<feature type="transmembrane region" description="Helical" evidence="7">
    <location>
        <begin position="276"/>
        <end position="296"/>
    </location>
</feature>
<accession>A0A6S8LJF7</accession>
<keyword evidence="5 7" id="KW-0472">Membrane</keyword>
<feature type="transmembrane region" description="Helical" evidence="7">
    <location>
        <begin position="316"/>
        <end position="340"/>
    </location>
</feature>